<name>A0A964E4N9_9PROT</name>
<accession>A0A964E4N9</accession>
<evidence type="ECO:0000313" key="3">
    <source>
        <dbReference type="Proteomes" id="UP000721844"/>
    </source>
</evidence>
<dbReference type="InterPro" id="IPR025522">
    <property type="entry name" value="DUF4410"/>
</dbReference>
<feature type="chain" id="PRO_5037239558" evidence="1">
    <location>
        <begin position="37"/>
        <end position="232"/>
    </location>
</feature>
<feature type="signal peptide" evidence="1">
    <location>
        <begin position="1"/>
        <end position="36"/>
    </location>
</feature>
<dbReference type="EMBL" id="JAESVA010000005">
    <property type="protein sequence ID" value="MCB8881895.1"/>
    <property type="molecule type" value="Genomic_DNA"/>
</dbReference>
<keyword evidence="1" id="KW-0732">Signal</keyword>
<dbReference type="PROSITE" id="PS51257">
    <property type="entry name" value="PROKAR_LIPOPROTEIN"/>
    <property type="match status" value="1"/>
</dbReference>
<organism evidence="2 3">
    <name type="scientific">Acidisoma cellulosilyticum</name>
    <dbReference type="NCBI Taxonomy" id="2802395"/>
    <lineage>
        <taxon>Bacteria</taxon>
        <taxon>Pseudomonadati</taxon>
        <taxon>Pseudomonadota</taxon>
        <taxon>Alphaproteobacteria</taxon>
        <taxon>Acetobacterales</taxon>
        <taxon>Acidocellaceae</taxon>
        <taxon>Acidisoma</taxon>
    </lineage>
</organism>
<evidence type="ECO:0000313" key="2">
    <source>
        <dbReference type="EMBL" id="MCB8881895.1"/>
    </source>
</evidence>
<proteinExistence type="predicted"/>
<dbReference type="RefSeq" id="WP_227308549.1">
    <property type="nucleotide sequence ID" value="NZ_JAESVA010000005.1"/>
</dbReference>
<sequence length="232" mass="23687">MQDSLPKTMPAALKRKPGRAALAGLSLFLLSSCAGAHVSNIASVSTTTPAPSEILVAVDTAPMPNADQTRAAAAVAPQLQAAVVRRLGKAHIAAIPYTAGSARPGAAVLHVSIQQADPGSRAERFLIGFGMGSAKLEARADLETTLPSAHSSLTAFDTASDTGIKPGLILPGGIALATGNLIHLAIGGGIDVVTNLNGGLSKPTNSTATAIVKQLHRYYRSAGWVWPTDEES</sequence>
<dbReference type="Pfam" id="PF14366">
    <property type="entry name" value="DUF4410"/>
    <property type="match status" value="1"/>
</dbReference>
<comment type="caution">
    <text evidence="2">The sequence shown here is derived from an EMBL/GenBank/DDBJ whole genome shotgun (WGS) entry which is preliminary data.</text>
</comment>
<keyword evidence="3" id="KW-1185">Reference proteome</keyword>
<protein>
    <submittedName>
        <fullName evidence="2">DUF4410 domain-containing protein</fullName>
    </submittedName>
</protein>
<gene>
    <name evidence="2" type="ORF">ACELLULO517_16750</name>
</gene>
<reference evidence="2 3" key="1">
    <citation type="journal article" date="2021" name="Microorganisms">
        <title>Acidisoma silvae sp. nov. and Acidisomacellulosilytica sp. nov., Two Acidophilic Bacteria Isolated from Decaying Wood, Hydrolyzing Cellulose and Producing Poly-3-hydroxybutyrate.</title>
        <authorList>
            <person name="Mieszkin S."/>
            <person name="Pouder E."/>
            <person name="Uroz S."/>
            <person name="Simon-Colin C."/>
            <person name="Alain K."/>
        </authorList>
    </citation>
    <scope>NUCLEOTIDE SEQUENCE [LARGE SCALE GENOMIC DNA]</scope>
    <source>
        <strain evidence="2 3">HW T5.17</strain>
    </source>
</reference>
<evidence type="ECO:0000256" key="1">
    <source>
        <dbReference type="SAM" id="SignalP"/>
    </source>
</evidence>
<dbReference type="AlphaFoldDB" id="A0A964E4N9"/>
<dbReference type="Proteomes" id="UP000721844">
    <property type="component" value="Unassembled WGS sequence"/>
</dbReference>